<dbReference type="PANTHER" id="PTHR30237">
    <property type="entry name" value="MURAMOYLTETRAPEPTIDE CARBOXYPEPTIDASE"/>
    <property type="match status" value="1"/>
</dbReference>
<dbReference type="InterPro" id="IPR027478">
    <property type="entry name" value="LdcA_N"/>
</dbReference>
<dbReference type="InterPro" id="IPR003507">
    <property type="entry name" value="S66_fam"/>
</dbReference>
<dbReference type="Pfam" id="PF02016">
    <property type="entry name" value="Peptidase_S66"/>
    <property type="match status" value="1"/>
</dbReference>
<proteinExistence type="inferred from homology"/>
<comment type="caution">
    <text evidence="8">The sequence shown here is derived from an EMBL/GenBank/DDBJ whole genome shotgun (WGS) entry which is preliminary data.</text>
</comment>
<dbReference type="Gene3D" id="3.50.30.60">
    <property type="entry name" value="LD-carboxypeptidase A C-terminal domain-like"/>
    <property type="match status" value="1"/>
</dbReference>
<keyword evidence="5" id="KW-0720">Serine protease</keyword>
<dbReference type="CDD" id="cd07025">
    <property type="entry name" value="Peptidase_S66"/>
    <property type="match status" value="1"/>
</dbReference>
<evidence type="ECO:0000256" key="5">
    <source>
        <dbReference type="ARBA" id="ARBA00022825"/>
    </source>
</evidence>
<evidence type="ECO:0000256" key="4">
    <source>
        <dbReference type="ARBA" id="ARBA00022801"/>
    </source>
</evidence>
<keyword evidence="9" id="KW-1185">Reference proteome</keyword>
<evidence type="ECO:0000313" key="8">
    <source>
        <dbReference type="EMBL" id="MBE9252330.1"/>
    </source>
</evidence>
<evidence type="ECO:0000259" key="6">
    <source>
        <dbReference type="Pfam" id="PF02016"/>
    </source>
</evidence>
<protein>
    <submittedName>
        <fullName evidence="8">LD-carboxypeptidase</fullName>
    </submittedName>
</protein>
<dbReference type="PANTHER" id="PTHR30237:SF2">
    <property type="entry name" value="MUREIN TETRAPEPTIDE CARBOXYPEPTIDASE"/>
    <property type="match status" value="1"/>
</dbReference>
<dbReference type="PIRSF" id="PIRSF028757">
    <property type="entry name" value="LD-carboxypeptidase"/>
    <property type="match status" value="1"/>
</dbReference>
<dbReference type="InterPro" id="IPR027461">
    <property type="entry name" value="Carboxypeptidase_A_C_sf"/>
</dbReference>
<gene>
    <name evidence="8" type="ORF">IQ217_00365</name>
</gene>
<dbReference type="Pfam" id="PF17676">
    <property type="entry name" value="Peptidase_S66C"/>
    <property type="match status" value="1"/>
</dbReference>
<evidence type="ECO:0000256" key="3">
    <source>
        <dbReference type="ARBA" id="ARBA00022670"/>
    </source>
</evidence>
<organism evidence="8 9">
    <name type="scientific">Synechocystis salina LEGE 00031</name>
    <dbReference type="NCBI Taxonomy" id="1828736"/>
    <lineage>
        <taxon>Bacteria</taxon>
        <taxon>Bacillati</taxon>
        <taxon>Cyanobacteriota</taxon>
        <taxon>Cyanophyceae</taxon>
        <taxon>Synechococcales</taxon>
        <taxon>Merismopediaceae</taxon>
        <taxon>Synechocystis</taxon>
    </lineage>
</organism>
<dbReference type="InterPro" id="IPR040449">
    <property type="entry name" value="Peptidase_S66_N"/>
</dbReference>
<keyword evidence="4" id="KW-0378">Hydrolase</keyword>
<name>A0ABR9VLX6_9SYNC</name>
<evidence type="ECO:0000256" key="2">
    <source>
        <dbReference type="ARBA" id="ARBA00022645"/>
    </source>
</evidence>
<evidence type="ECO:0000259" key="7">
    <source>
        <dbReference type="Pfam" id="PF17676"/>
    </source>
</evidence>
<dbReference type="InterPro" id="IPR029062">
    <property type="entry name" value="Class_I_gatase-like"/>
</dbReference>
<dbReference type="SUPFAM" id="SSF52317">
    <property type="entry name" value="Class I glutamine amidotransferase-like"/>
    <property type="match status" value="1"/>
</dbReference>
<evidence type="ECO:0000313" key="9">
    <source>
        <dbReference type="Proteomes" id="UP000658720"/>
    </source>
</evidence>
<dbReference type="Gene3D" id="3.40.50.10740">
    <property type="entry name" value="Class I glutamine amidotransferase-like"/>
    <property type="match status" value="1"/>
</dbReference>
<accession>A0ABR9VLX6</accession>
<comment type="similarity">
    <text evidence="1">Belongs to the peptidase S66 family.</text>
</comment>
<dbReference type="EMBL" id="JADEVV010000001">
    <property type="protein sequence ID" value="MBE9252330.1"/>
    <property type="molecule type" value="Genomic_DNA"/>
</dbReference>
<dbReference type="InterPro" id="IPR040921">
    <property type="entry name" value="Peptidase_S66C"/>
</dbReference>
<feature type="domain" description="LD-carboxypeptidase N-terminal" evidence="6">
    <location>
        <begin position="22"/>
        <end position="135"/>
    </location>
</feature>
<sequence>MFSLPQNFLQPPPLQPGDRLTVVSPSGSLRELAALQKGIEIWRSWGYEVTFSQGYENRQGYLAGTDQQRRQDLLNAWLDPQCKGILCSRGGYGSARLLEDWQWPEIGQPKWVLGFSDVTGILWSLLKSGIISLHGPVLTTISDEPDWALERLRVHLQGFPLTPLTGNSWQKGKARGRLVAGNLTVATHFLGTPWQPNLANVILAIEDVTEAPYRIDRMVTQWRASGNLSQVAGIALGRFSECEAPAGFPSWTVEEVLGDRLGDLGIPVVADLPFGHGGVNAILPVGSEVELDGDAGTLSFL</sequence>
<keyword evidence="3" id="KW-0645">Protease</keyword>
<keyword evidence="2" id="KW-0121">Carboxypeptidase</keyword>
<feature type="domain" description="LD-carboxypeptidase C-terminal" evidence="7">
    <location>
        <begin position="175"/>
        <end position="291"/>
    </location>
</feature>
<dbReference type="RefSeq" id="WP_194018507.1">
    <property type="nucleotide sequence ID" value="NZ_JADEVV010000001.1"/>
</dbReference>
<dbReference type="SUPFAM" id="SSF141986">
    <property type="entry name" value="LD-carboxypeptidase A C-terminal domain-like"/>
    <property type="match status" value="1"/>
</dbReference>
<dbReference type="Proteomes" id="UP000658720">
    <property type="component" value="Unassembled WGS sequence"/>
</dbReference>
<reference evidence="8 9" key="1">
    <citation type="submission" date="2020-10" db="EMBL/GenBank/DDBJ databases">
        <authorList>
            <person name="Castelo-Branco R."/>
            <person name="Eusebio N."/>
            <person name="Adriana R."/>
            <person name="Vieira A."/>
            <person name="Brugerolle De Fraissinette N."/>
            <person name="Rezende De Castro R."/>
            <person name="Schneider M.P."/>
            <person name="Vasconcelos V."/>
            <person name="Leao P.N."/>
        </authorList>
    </citation>
    <scope>NUCLEOTIDE SEQUENCE [LARGE SCALE GENOMIC DNA]</scope>
    <source>
        <strain evidence="8 9">LEGE 00031</strain>
    </source>
</reference>
<evidence type="ECO:0000256" key="1">
    <source>
        <dbReference type="ARBA" id="ARBA00010233"/>
    </source>
</evidence>